<protein>
    <submittedName>
        <fullName evidence="2">Uncharacterized protein</fullName>
    </submittedName>
</protein>
<feature type="region of interest" description="Disordered" evidence="1">
    <location>
        <begin position="86"/>
        <end position="109"/>
    </location>
</feature>
<accession>A0A4Y2CFD3</accession>
<sequence>MTSKLFTVDELVEDKVYDANLSDDGEVIPPSFKGVMYCIEKFRTYFFCQNNGEKTINELYLIHNYVLNPFRDSGHKRGHQLKNVLKKSQSTLKPGKMHEKAVNSTPFRM</sequence>
<proteinExistence type="predicted"/>
<dbReference type="OrthoDB" id="9909311at2759"/>
<evidence type="ECO:0000313" key="3">
    <source>
        <dbReference type="Proteomes" id="UP000499080"/>
    </source>
</evidence>
<reference evidence="2 3" key="1">
    <citation type="journal article" date="2019" name="Sci. Rep.">
        <title>Orb-weaving spider Araneus ventricosus genome elucidates the spidroin gene catalogue.</title>
        <authorList>
            <person name="Kono N."/>
            <person name="Nakamura H."/>
            <person name="Ohtoshi R."/>
            <person name="Moran D.A.P."/>
            <person name="Shinohara A."/>
            <person name="Yoshida Y."/>
            <person name="Fujiwara M."/>
            <person name="Mori M."/>
            <person name="Tomita M."/>
            <person name="Arakawa K."/>
        </authorList>
    </citation>
    <scope>NUCLEOTIDE SEQUENCE [LARGE SCALE GENOMIC DNA]</scope>
</reference>
<dbReference type="EMBL" id="BGPR01000181">
    <property type="protein sequence ID" value="GBM02576.1"/>
    <property type="molecule type" value="Genomic_DNA"/>
</dbReference>
<dbReference type="AlphaFoldDB" id="A0A4Y2CFD3"/>
<comment type="caution">
    <text evidence="2">The sequence shown here is derived from an EMBL/GenBank/DDBJ whole genome shotgun (WGS) entry which is preliminary data.</text>
</comment>
<gene>
    <name evidence="2" type="ORF">AVEN_178506_1</name>
</gene>
<name>A0A4Y2CFD3_ARAVE</name>
<dbReference type="Proteomes" id="UP000499080">
    <property type="component" value="Unassembled WGS sequence"/>
</dbReference>
<keyword evidence="3" id="KW-1185">Reference proteome</keyword>
<organism evidence="2 3">
    <name type="scientific">Araneus ventricosus</name>
    <name type="common">Orbweaver spider</name>
    <name type="synonym">Epeira ventricosa</name>
    <dbReference type="NCBI Taxonomy" id="182803"/>
    <lineage>
        <taxon>Eukaryota</taxon>
        <taxon>Metazoa</taxon>
        <taxon>Ecdysozoa</taxon>
        <taxon>Arthropoda</taxon>
        <taxon>Chelicerata</taxon>
        <taxon>Arachnida</taxon>
        <taxon>Araneae</taxon>
        <taxon>Araneomorphae</taxon>
        <taxon>Entelegynae</taxon>
        <taxon>Araneoidea</taxon>
        <taxon>Araneidae</taxon>
        <taxon>Araneus</taxon>
    </lineage>
</organism>
<evidence type="ECO:0000256" key="1">
    <source>
        <dbReference type="SAM" id="MobiDB-lite"/>
    </source>
</evidence>
<evidence type="ECO:0000313" key="2">
    <source>
        <dbReference type="EMBL" id="GBM02576.1"/>
    </source>
</evidence>